<dbReference type="Gene3D" id="3.40.50.40">
    <property type="match status" value="1"/>
</dbReference>
<dbReference type="Pfam" id="PF17763">
    <property type="entry name" value="Asparaginase_C"/>
    <property type="match status" value="1"/>
</dbReference>
<sequence length="402" mass="43985">MPRKPRVCIFHTGGTLGMEPGENSEDELITMDETACPLETMCKDDDDDDDDENCEPCEVVERQTTQQETHARKSKSLEKATPYDVTLGNYGALEPGNMLDRLVDRIPQMTTFADLDLYVLFNEDSSNVGPDHWVTIAEELDARRDEYDAFILVHGTDTMAFTASALSLMLVGFGKPIVITGSQLPLGAPRTDARMNLIDSVSCATNPVLLRAPEVCVCFDGKLLRGNRTQKVHASSYTAFDSPGVAPLAMLGVDIVWGEAMLDPASFHDAPYTPRFDLDTRVLRVPVVPGVNPYISYGDCVERGVRGIVLEVFGVGNMPNCPSSQWLRWLEDQADKGLKVYLTSQCASGDMRPELYQSGSVALRLGAQGGPRMIPECAVVKLMLCLSNQDVRLSDPIAGELG</sequence>
<evidence type="ECO:0000313" key="7">
    <source>
        <dbReference type="Proteomes" id="UP000660262"/>
    </source>
</evidence>
<dbReference type="Pfam" id="PF00710">
    <property type="entry name" value="Asparaginase"/>
    <property type="match status" value="1"/>
</dbReference>
<evidence type="ECO:0000259" key="4">
    <source>
        <dbReference type="Pfam" id="PF00710"/>
    </source>
</evidence>
<keyword evidence="7" id="KW-1185">Reference proteome</keyword>
<feature type="binding site" evidence="2">
    <location>
        <position position="125"/>
    </location>
    <ligand>
        <name>substrate</name>
    </ligand>
</feature>
<dbReference type="InterPro" id="IPR037152">
    <property type="entry name" value="L-asparaginase_N_sf"/>
</dbReference>
<organism evidence="6 7">
    <name type="scientific">Pycnococcus provasolii</name>
    <dbReference type="NCBI Taxonomy" id="41880"/>
    <lineage>
        <taxon>Eukaryota</taxon>
        <taxon>Viridiplantae</taxon>
        <taxon>Chlorophyta</taxon>
        <taxon>Pseudoscourfieldiophyceae</taxon>
        <taxon>Pseudoscourfieldiales</taxon>
        <taxon>Pycnococcaceae</taxon>
        <taxon>Pycnococcus</taxon>
    </lineage>
</organism>
<dbReference type="PROSITE" id="PS51732">
    <property type="entry name" value="ASN_GLN_ASE_3"/>
    <property type="match status" value="1"/>
</dbReference>
<dbReference type="GO" id="GO:0009066">
    <property type="term" value="P:aspartate family amino acid metabolic process"/>
    <property type="evidence" value="ECO:0007669"/>
    <property type="project" value="UniProtKB-ARBA"/>
</dbReference>
<dbReference type="PIRSF" id="PIRSF001220">
    <property type="entry name" value="L-ASNase_gatD"/>
    <property type="match status" value="1"/>
</dbReference>
<name>A0A830HXR0_9CHLO</name>
<comment type="caution">
    <text evidence="6">The sequence shown here is derived from an EMBL/GenBank/DDBJ whole genome shotgun (WGS) entry which is preliminary data.</text>
</comment>
<dbReference type="InterPro" id="IPR036152">
    <property type="entry name" value="Asp/glu_Ase-like_sf"/>
</dbReference>
<gene>
    <name evidence="6" type="ORF">PPROV_001051600</name>
</gene>
<dbReference type="InterPro" id="IPR006034">
    <property type="entry name" value="Asparaginase/glutaminase-like"/>
</dbReference>
<dbReference type="PRINTS" id="PR00139">
    <property type="entry name" value="ASNGLNASE"/>
</dbReference>
<protein>
    <recommendedName>
        <fullName evidence="1">asparaginase</fullName>
        <ecNumber evidence="1">3.5.1.1</ecNumber>
    </recommendedName>
</protein>
<feature type="domain" description="Asparaginase/glutaminase C-terminal" evidence="5">
    <location>
        <begin position="282"/>
        <end position="389"/>
    </location>
</feature>
<evidence type="ECO:0000313" key="6">
    <source>
        <dbReference type="EMBL" id="GHP11788.1"/>
    </source>
</evidence>
<feature type="binding site" evidence="2">
    <location>
        <begin position="156"/>
        <end position="157"/>
    </location>
    <ligand>
        <name>substrate</name>
    </ligand>
</feature>
<dbReference type="PROSITE" id="PS00917">
    <property type="entry name" value="ASN_GLN_ASE_2"/>
    <property type="match status" value="1"/>
</dbReference>
<dbReference type="InterPro" id="IPR040919">
    <property type="entry name" value="Asparaginase_C"/>
</dbReference>
<evidence type="ECO:0000256" key="1">
    <source>
        <dbReference type="ARBA" id="ARBA00012920"/>
    </source>
</evidence>
<evidence type="ECO:0000256" key="2">
    <source>
        <dbReference type="PIRSR" id="PIRSR001220-2"/>
    </source>
</evidence>
<dbReference type="PANTHER" id="PTHR11707">
    <property type="entry name" value="L-ASPARAGINASE"/>
    <property type="match status" value="1"/>
</dbReference>
<dbReference type="Proteomes" id="UP000660262">
    <property type="component" value="Unassembled WGS sequence"/>
</dbReference>
<dbReference type="SMART" id="SM00870">
    <property type="entry name" value="Asparaginase"/>
    <property type="match status" value="1"/>
</dbReference>
<dbReference type="EMBL" id="BNJQ01000036">
    <property type="protein sequence ID" value="GHP11788.1"/>
    <property type="molecule type" value="Genomic_DNA"/>
</dbReference>
<dbReference type="CDD" id="cd08963">
    <property type="entry name" value="L-asparaginase_I"/>
    <property type="match status" value="1"/>
</dbReference>
<dbReference type="OrthoDB" id="542841at2759"/>
<dbReference type="GO" id="GO:0004067">
    <property type="term" value="F:asparaginase activity"/>
    <property type="evidence" value="ECO:0007669"/>
    <property type="project" value="UniProtKB-UniRule"/>
</dbReference>
<dbReference type="InterPro" id="IPR027473">
    <property type="entry name" value="L-asparaginase_C"/>
</dbReference>
<dbReference type="InterPro" id="IPR027475">
    <property type="entry name" value="Asparaginase/glutaminase_AS2"/>
</dbReference>
<dbReference type="InterPro" id="IPR027474">
    <property type="entry name" value="L-asparaginase_N"/>
</dbReference>
<feature type="active site" evidence="3">
    <location>
        <position position="156"/>
    </location>
</feature>
<dbReference type="InterPro" id="IPR041725">
    <property type="entry name" value="L-asparaginase_I"/>
</dbReference>
<dbReference type="PIRSF" id="PIRSF500176">
    <property type="entry name" value="L_ASNase"/>
    <property type="match status" value="1"/>
</dbReference>
<reference evidence="6" key="1">
    <citation type="submission" date="2020-10" db="EMBL/GenBank/DDBJ databases">
        <title>Unveiling of a novel bifunctional photoreceptor, Dualchrome1, isolated from a cosmopolitan green alga.</title>
        <authorList>
            <person name="Suzuki S."/>
            <person name="Kawachi M."/>
        </authorList>
    </citation>
    <scope>NUCLEOTIDE SEQUENCE</scope>
    <source>
        <strain evidence="6">NIES 2893</strain>
    </source>
</reference>
<dbReference type="SUPFAM" id="SSF53774">
    <property type="entry name" value="Glutaminase/Asparaginase"/>
    <property type="match status" value="1"/>
</dbReference>
<dbReference type="EC" id="3.5.1.1" evidence="1"/>
<dbReference type="Gene3D" id="3.40.50.1170">
    <property type="entry name" value="L-asparaginase, N-terminal domain"/>
    <property type="match status" value="1"/>
</dbReference>
<proteinExistence type="predicted"/>
<dbReference type="AlphaFoldDB" id="A0A830HXR0"/>
<dbReference type="PANTHER" id="PTHR11707:SF28">
    <property type="entry name" value="60 KDA LYSOPHOSPHOLIPASE"/>
    <property type="match status" value="1"/>
</dbReference>
<evidence type="ECO:0000256" key="3">
    <source>
        <dbReference type="PROSITE-ProRule" id="PRU10100"/>
    </source>
</evidence>
<evidence type="ECO:0000259" key="5">
    <source>
        <dbReference type="Pfam" id="PF17763"/>
    </source>
</evidence>
<dbReference type="SFLD" id="SFLDS00057">
    <property type="entry name" value="Glutaminase/Asparaginase"/>
    <property type="match status" value="1"/>
</dbReference>
<feature type="domain" description="L-asparaginase N-terminal" evidence="4">
    <location>
        <begin position="92"/>
        <end position="255"/>
    </location>
</feature>
<accession>A0A830HXR0</accession>